<dbReference type="OrthoDB" id="5215637at2759"/>
<evidence type="ECO:0000256" key="1">
    <source>
        <dbReference type="SAM" id="MobiDB-lite"/>
    </source>
</evidence>
<dbReference type="AlphaFoldDB" id="A0A0M9VWH9"/>
<comment type="caution">
    <text evidence="2">The sequence shown here is derived from an EMBL/GenBank/DDBJ whole genome shotgun (WGS) entry which is preliminary data.</text>
</comment>
<keyword evidence="3" id="KW-1185">Reference proteome</keyword>
<protein>
    <submittedName>
        <fullName evidence="2">Uncharacterized protein</fullName>
    </submittedName>
</protein>
<reference evidence="2 3" key="1">
    <citation type="submission" date="2015-07" db="EMBL/GenBank/DDBJ databases">
        <title>The genome of the fungus Escovopsis weberi, a specialized disease agent of ant agriculture.</title>
        <authorList>
            <person name="de Man T.J."/>
            <person name="Stajich J.E."/>
            <person name="Kubicek C.P."/>
            <person name="Chenthamara K."/>
            <person name="Atanasova L."/>
            <person name="Druzhinina I.S."/>
            <person name="Birnbaum S."/>
            <person name="Barribeau S.M."/>
            <person name="Teiling C."/>
            <person name="Suen G."/>
            <person name="Currie C."/>
            <person name="Gerardo N.M."/>
        </authorList>
    </citation>
    <scope>NUCLEOTIDE SEQUENCE [LARGE SCALE GENOMIC DNA]</scope>
</reference>
<evidence type="ECO:0000313" key="2">
    <source>
        <dbReference type="EMBL" id="KOS22062.1"/>
    </source>
</evidence>
<accession>A0A0M9VWH9</accession>
<sequence>MFDNVGGGEGIQKCTNTNADIYFCINQYNIETLQGKNCDTMENILFFAGEKSQRHHDHRSATIHYSLNPVNANQIQLVFFVIIIRTAKFPFGSTHPDRIVCSNNTDTDTDTDTTRTSDSFVVGSNSHQ</sequence>
<dbReference type="EMBL" id="LGSR01000006">
    <property type="protein sequence ID" value="KOS22062.1"/>
    <property type="molecule type" value="Genomic_DNA"/>
</dbReference>
<name>A0A0M9VWH9_ESCWE</name>
<organism evidence="2 3">
    <name type="scientific">Escovopsis weberi</name>
    <dbReference type="NCBI Taxonomy" id="150374"/>
    <lineage>
        <taxon>Eukaryota</taxon>
        <taxon>Fungi</taxon>
        <taxon>Dikarya</taxon>
        <taxon>Ascomycota</taxon>
        <taxon>Pezizomycotina</taxon>
        <taxon>Sordariomycetes</taxon>
        <taxon>Hypocreomycetidae</taxon>
        <taxon>Hypocreales</taxon>
        <taxon>Hypocreaceae</taxon>
        <taxon>Escovopsis</taxon>
    </lineage>
</organism>
<dbReference type="STRING" id="150374.A0A0M9VWH9"/>
<feature type="region of interest" description="Disordered" evidence="1">
    <location>
        <begin position="100"/>
        <end position="128"/>
    </location>
</feature>
<proteinExistence type="predicted"/>
<gene>
    <name evidence="2" type="ORF">ESCO_001949</name>
</gene>
<evidence type="ECO:0000313" key="3">
    <source>
        <dbReference type="Proteomes" id="UP000053831"/>
    </source>
</evidence>
<dbReference type="Proteomes" id="UP000053831">
    <property type="component" value="Unassembled WGS sequence"/>
</dbReference>